<evidence type="ECO:0000313" key="10">
    <source>
        <dbReference type="Proteomes" id="UP000051324"/>
    </source>
</evidence>
<dbReference type="SUPFAM" id="SSF54211">
    <property type="entry name" value="Ribosomal protein S5 domain 2-like"/>
    <property type="match status" value="1"/>
</dbReference>
<dbReference type="PATRIC" id="fig|1423724.4.peg.1237"/>
<dbReference type="Gene3D" id="3.30.70.890">
    <property type="entry name" value="GHMP kinase, C-terminal domain"/>
    <property type="match status" value="1"/>
</dbReference>
<dbReference type="AlphaFoldDB" id="A0A0R1TRA9"/>
<evidence type="ECO:0000256" key="2">
    <source>
        <dbReference type="ARBA" id="ARBA00012958"/>
    </source>
</evidence>
<name>A0A0R1TRA9_9LACO</name>
<keyword evidence="4" id="KW-0547">Nucleotide-binding</keyword>
<feature type="domain" description="GHMP kinase C-terminal" evidence="8">
    <location>
        <begin position="264"/>
        <end position="349"/>
    </location>
</feature>
<protein>
    <recommendedName>
        <fullName evidence="2">phosphomevalonate kinase</fullName>
        <ecNumber evidence="2">2.7.4.2</ecNumber>
    </recommendedName>
</protein>
<dbReference type="SUPFAM" id="SSF55060">
    <property type="entry name" value="GHMP Kinase, C-terminal domain"/>
    <property type="match status" value="1"/>
</dbReference>
<dbReference type="Pfam" id="PF00288">
    <property type="entry name" value="GHMP_kinases_N"/>
    <property type="match status" value="1"/>
</dbReference>
<dbReference type="InterPro" id="IPR036554">
    <property type="entry name" value="GHMP_kinase_C_sf"/>
</dbReference>
<evidence type="ECO:0000259" key="8">
    <source>
        <dbReference type="Pfam" id="PF08544"/>
    </source>
</evidence>
<dbReference type="InterPro" id="IPR020568">
    <property type="entry name" value="Ribosomal_Su5_D2-typ_SF"/>
</dbReference>
<reference evidence="9 10" key="1">
    <citation type="journal article" date="2015" name="Genome Announc.">
        <title>Expanding the biotechnology potential of lactobacilli through comparative genomics of 213 strains and associated genera.</title>
        <authorList>
            <person name="Sun Z."/>
            <person name="Harris H.M."/>
            <person name="McCann A."/>
            <person name="Guo C."/>
            <person name="Argimon S."/>
            <person name="Zhang W."/>
            <person name="Yang X."/>
            <person name="Jeffery I.B."/>
            <person name="Cooney J.C."/>
            <person name="Kagawa T.F."/>
            <person name="Liu W."/>
            <person name="Song Y."/>
            <person name="Salvetti E."/>
            <person name="Wrobel A."/>
            <person name="Rasinkangas P."/>
            <person name="Parkhill J."/>
            <person name="Rea M.C."/>
            <person name="O'Sullivan O."/>
            <person name="Ritari J."/>
            <person name="Douillard F.P."/>
            <person name="Paul Ross R."/>
            <person name="Yang R."/>
            <person name="Briner A.E."/>
            <person name="Felis G.E."/>
            <person name="de Vos W.M."/>
            <person name="Barrangou R."/>
            <person name="Klaenhammer T.R."/>
            <person name="Caufield P.W."/>
            <person name="Cui Y."/>
            <person name="Zhang H."/>
            <person name="O'Toole P.W."/>
        </authorList>
    </citation>
    <scope>NUCLEOTIDE SEQUENCE [LARGE SCALE GENOMIC DNA]</scope>
    <source>
        <strain evidence="9 10">DSM 16634</strain>
    </source>
</reference>
<keyword evidence="5 9" id="KW-0418">Kinase</keyword>
<dbReference type="EC" id="2.7.4.2" evidence="2"/>
<keyword evidence="6" id="KW-0067">ATP-binding</keyword>
<organism evidence="9 10">
    <name type="scientific">Ligilactobacillus apodemi DSM 16634 = JCM 16172</name>
    <dbReference type="NCBI Taxonomy" id="1423724"/>
    <lineage>
        <taxon>Bacteria</taxon>
        <taxon>Bacillati</taxon>
        <taxon>Bacillota</taxon>
        <taxon>Bacilli</taxon>
        <taxon>Lactobacillales</taxon>
        <taxon>Lactobacillaceae</taxon>
        <taxon>Ligilactobacillus</taxon>
    </lineage>
</organism>
<dbReference type="STRING" id="1423724.FC32_GL001188"/>
<dbReference type="GO" id="GO:0004631">
    <property type="term" value="F:phosphomevalonate kinase activity"/>
    <property type="evidence" value="ECO:0007669"/>
    <property type="project" value="UniProtKB-EC"/>
</dbReference>
<dbReference type="PANTHER" id="PTHR31814">
    <property type="match status" value="1"/>
</dbReference>
<dbReference type="InterPro" id="IPR014721">
    <property type="entry name" value="Ribsml_uS5_D2-typ_fold_subgr"/>
</dbReference>
<dbReference type="PANTHER" id="PTHR31814:SF2">
    <property type="entry name" value="PHOSPHOMEVALONATE KINASE"/>
    <property type="match status" value="1"/>
</dbReference>
<dbReference type="InterPro" id="IPR035102">
    <property type="entry name" value="Phosphomevalonate_kinase"/>
</dbReference>
<dbReference type="Gene3D" id="3.30.230.10">
    <property type="match status" value="1"/>
</dbReference>
<dbReference type="GO" id="GO:0019287">
    <property type="term" value="P:isopentenyl diphosphate biosynthetic process, mevalonate pathway"/>
    <property type="evidence" value="ECO:0007669"/>
    <property type="project" value="UniProtKB-UniPathway"/>
</dbReference>
<comment type="caution">
    <text evidence="9">The sequence shown here is derived from an EMBL/GenBank/DDBJ whole genome shotgun (WGS) entry which is preliminary data.</text>
</comment>
<keyword evidence="3" id="KW-0808">Transferase</keyword>
<feature type="domain" description="GHMP kinase N-terminal" evidence="7">
    <location>
        <begin position="82"/>
        <end position="176"/>
    </location>
</feature>
<evidence type="ECO:0000256" key="6">
    <source>
        <dbReference type="ARBA" id="ARBA00022840"/>
    </source>
</evidence>
<dbReference type="EMBL" id="AZFT01000053">
    <property type="protein sequence ID" value="KRL83920.1"/>
    <property type="molecule type" value="Genomic_DNA"/>
</dbReference>
<dbReference type="Pfam" id="PF08544">
    <property type="entry name" value="GHMP_kinases_C"/>
    <property type="match status" value="1"/>
</dbReference>
<evidence type="ECO:0000256" key="5">
    <source>
        <dbReference type="ARBA" id="ARBA00022777"/>
    </source>
</evidence>
<dbReference type="InterPro" id="IPR006204">
    <property type="entry name" value="GHMP_kinase_N_dom"/>
</dbReference>
<keyword evidence="10" id="KW-1185">Reference proteome</keyword>
<proteinExistence type="predicted"/>
<dbReference type="UniPathway" id="UPA00057">
    <property type="reaction ID" value="UER00099"/>
</dbReference>
<accession>A0A0R1TRA9</accession>
<evidence type="ECO:0000259" key="7">
    <source>
        <dbReference type="Pfam" id="PF00288"/>
    </source>
</evidence>
<dbReference type="InterPro" id="IPR013750">
    <property type="entry name" value="GHMP_kinase_C_dom"/>
</dbReference>
<comment type="pathway">
    <text evidence="1">Isoprenoid biosynthesis; isopentenyl diphosphate biosynthesis via mevalonate pathway; isopentenyl diphosphate from (R)-mevalonate: step 2/3.</text>
</comment>
<sequence>MKGIDLLLTVKAPGKLYIAGEYAVVEPGQPAILIAVDQFVYATVEKSTQGCFSSKQLTNKKLFWAHQAEQLIPAKQDHDFDYVVTAAKITEHYAHEQGKELTTYTLKLDSDLDSPEGKKYGLGSSAAVTVAVVKALNAFYDLKLDSLEIFKLAAIAHYTVQKNGSLGDIAASSFGGWIAYHSCDRNWLMEQVKTHSISELLALPWPKLKIESLTPPSDLRLLIGWTGSPASTSKLVNEVSLSKDERKQRYSDFLAGSKACLTKMITAFKEHDLVAIQTQIKRDRQLLKTLEQITQVVIETDTLRALIELSFEFGAQAKTSGAGGGDCGIAILDQALPSKELLLAWQEHGITPLDICVYNPQKGG</sequence>
<dbReference type="PRINTS" id="PR00959">
    <property type="entry name" value="MEVGALKINASE"/>
</dbReference>
<evidence type="ECO:0000256" key="4">
    <source>
        <dbReference type="ARBA" id="ARBA00022741"/>
    </source>
</evidence>
<dbReference type="InterPro" id="IPR005917">
    <property type="entry name" value="Pmev_kinase_bact"/>
</dbReference>
<dbReference type="GO" id="GO:0005524">
    <property type="term" value="F:ATP binding"/>
    <property type="evidence" value="ECO:0007669"/>
    <property type="project" value="UniProtKB-KW"/>
</dbReference>
<dbReference type="Proteomes" id="UP000051324">
    <property type="component" value="Unassembled WGS sequence"/>
</dbReference>
<dbReference type="eggNOG" id="COG1577">
    <property type="taxonomic scope" value="Bacteria"/>
</dbReference>
<dbReference type="NCBIfam" id="TIGR01220">
    <property type="entry name" value="Pmev_kin_Gr_pos"/>
    <property type="match status" value="1"/>
</dbReference>
<evidence type="ECO:0000256" key="3">
    <source>
        <dbReference type="ARBA" id="ARBA00022679"/>
    </source>
</evidence>
<evidence type="ECO:0000256" key="1">
    <source>
        <dbReference type="ARBA" id="ARBA00005017"/>
    </source>
</evidence>
<gene>
    <name evidence="9" type="ORF">FC32_GL001188</name>
</gene>
<evidence type="ECO:0000313" key="9">
    <source>
        <dbReference type="EMBL" id="KRL83920.1"/>
    </source>
</evidence>